<sequence length="64" mass="7040">MGGVLLNQNCVYAKVVTQEGTEVINFLSILGPATLLTAAEIYKVRSSIKIYTNNLKLIARKNDK</sequence>
<organism evidence="1 2">
    <name type="scientific">Clostridium tagluense</name>
    <dbReference type="NCBI Taxonomy" id="360422"/>
    <lineage>
        <taxon>Bacteria</taxon>
        <taxon>Bacillati</taxon>
        <taxon>Bacillota</taxon>
        <taxon>Clostridia</taxon>
        <taxon>Eubacteriales</taxon>
        <taxon>Clostridiaceae</taxon>
        <taxon>Clostridium</taxon>
    </lineage>
</organism>
<evidence type="ECO:0000313" key="1">
    <source>
        <dbReference type="EMBL" id="GCD10281.1"/>
    </source>
</evidence>
<keyword evidence="2" id="KW-1185">Reference proteome</keyword>
<proteinExistence type="predicted"/>
<dbReference type="RefSeq" id="WP_125000626.1">
    <property type="nucleotide sequence ID" value="NZ_BHYK01000009.1"/>
</dbReference>
<name>A0A401UL50_9CLOT</name>
<reference evidence="1 2" key="1">
    <citation type="submission" date="2018-11" db="EMBL/GenBank/DDBJ databases">
        <title>Genome sequencing and assembly of Clostridium tagluense strain A121.</title>
        <authorList>
            <person name="Murakami T."/>
            <person name="Segawa T."/>
            <person name="Shcherbakova V.A."/>
            <person name="Mori H."/>
            <person name="Yoshimura Y."/>
        </authorList>
    </citation>
    <scope>NUCLEOTIDE SEQUENCE [LARGE SCALE GENOMIC DNA]</scope>
    <source>
        <strain evidence="1 2">A121</strain>
    </source>
</reference>
<protein>
    <submittedName>
        <fullName evidence="1">Uncharacterized protein</fullName>
    </submittedName>
</protein>
<comment type="caution">
    <text evidence="1">The sequence shown here is derived from an EMBL/GenBank/DDBJ whole genome shotgun (WGS) entry which is preliminary data.</text>
</comment>
<dbReference type="Proteomes" id="UP000287872">
    <property type="component" value="Unassembled WGS sequence"/>
</dbReference>
<dbReference type="AlphaFoldDB" id="A0A401UL50"/>
<dbReference type="EMBL" id="BHYK01000009">
    <property type="protein sequence ID" value="GCD10281.1"/>
    <property type="molecule type" value="Genomic_DNA"/>
</dbReference>
<accession>A0A401UL50</accession>
<gene>
    <name evidence="1" type="ORF">Ctaglu_19040</name>
</gene>
<evidence type="ECO:0000313" key="2">
    <source>
        <dbReference type="Proteomes" id="UP000287872"/>
    </source>
</evidence>